<evidence type="ECO:0000313" key="4">
    <source>
        <dbReference type="EMBL" id="KRM52747.1"/>
    </source>
</evidence>
<dbReference type="GO" id="GO:0005524">
    <property type="term" value="F:ATP binding"/>
    <property type="evidence" value="ECO:0007669"/>
    <property type="project" value="UniProtKB-KW"/>
</dbReference>
<dbReference type="InterPro" id="IPR003593">
    <property type="entry name" value="AAA+_ATPase"/>
</dbReference>
<dbReference type="SMART" id="SM00382">
    <property type="entry name" value="AAA"/>
    <property type="match status" value="2"/>
</dbReference>
<dbReference type="PATRIC" id="fig|1423820.4.peg.300"/>
<dbReference type="InterPro" id="IPR017871">
    <property type="entry name" value="ABC_transporter-like_CS"/>
</dbReference>
<dbReference type="Pfam" id="PF00005">
    <property type="entry name" value="ABC_tran"/>
    <property type="match status" value="2"/>
</dbReference>
<keyword evidence="2 4" id="KW-0067">ATP-binding</keyword>
<evidence type="ECO:0000259" key="3">
    <source>
        <dbReference type="PROSITE" id="PS50893"/>
    </source>
</evidence>
<dbReference type="GO" id="GO:0016887">
    <property type="term" value="F:ATP hydrolysis activity"/>
    <property type="evidence" value="ECO:0007669"/>
    <property type="project" value="InterPro"/>
</dbReference>
<dbReference type="InterPro" id="IPR027417">
    <property type="entry name" value="P-loop_NTPase"/>
</dbReference>
<dbReference type="STRING" id="1423820.FC64_GL000299"/>
<dbReference type="InterPro" id="IPR032781">
    <property type="entry name" value="ABC_tran_Xtn"/>
</dbReference>
<dbReference type="PROSITE" id="PS00211">
    <property type="entry name" value="ABC_TRANSPORTER_1"/>
    <property type="match status" value="1"/>
</dbReference>
<feature type="domain" description="ABC transporter" evidence="3">
    <location>
        <begin position="4"/>
        <end position="256"/>
    </location>
</feature>
<name>A0A0R1ZLS1_9LACO</name>
<evidence type="ECO:0000313" key="5">
    <source>
        <dbReference type="Proteomes" id="UP000051291"/>
    </source>
</evidence>
<dbReference type="PROSITE" id="PS50893">
    <property type="entry name" value="ABC_TRANSPORTER_2"/>
    <property type="match status" value="1"/>
</dbReference>
<dbReference type="InterPro" id="IPR003439">
    <property type="entry name" value="ABC_transporter-like_ATP-bd"/>
</dbReference>
<dbReference type="CDD" id="cd03221">
    <property type="entry name" value="ABCF_EF-3"/>
    <property type="match status" value="2"/>
</dbReference>
<dbReference type="EMBL" id="AYYZ01000015">
    <property type="protein sequence ID" value="KRM52747.1"/>
    <property type="molecule type" value="Genomic_DNA"/>
</dbReference>
<keyword evidence="1" id="KW-0547">Nucleotide-binding</keyword>
<protein>
    <submittedName>
        <fullName evidence="4">ABC transporter ATP-binding protein</fullName>
    </submittedName>
</protein>
<reference evidence="4 5" key="1">
    <citation type="journal article" date="2015" name="Genome Announc.">
        <title>Expanding the biotechnology potential of lactobacilli through comparative genomics of 213 strains and associated genera.</title>
        <authorList>
            <person name="Sun Z."/>
            <person name="Harris H.M."/>
            <person name="McCann A."/>
            <person name="Guo C."/>
            <person name="Argimon S."/>
            <person name="Zhang W."/>
            <person name="Yang X."/>
            <person name="Jeffery I.B."/>
            <person name="Cooney J.C."/>
            <person name="Kagawa T.F."/>
            <person name="Liu W."/>
            <person name="Song Y."/>
            <person name="Salvetti E."/>
            <person name="Wrobel A."/>
            <person name="Rasinkangas P."/>
            <person name="Parkhill J."/>
            <person name="Rea M.C."/>
            <person name="O'Sullivan O."/>
            <person name="Ritari J."/>
            <person name="Douillard F.P."/>
            <person name="Paul Ross R."/>
            <person name="Yang R."/>
            <person name="Briner A.E."/>
            <person name="Felis G.E."/>
            <person name="de Vos W.M."/>
            <person name="Barrangou R."/>
            <person name="Klaenhammer T.R."/>
            <person name="Caufield P.W."/>
            <person name="Cui Y."/>
            <person name="Zhang H."/>
            <person name="O'Toole P.W."/>
        </authorList>
    </citation>
    <scope>NUCLEOTIDE SEQUENCE [LARGE SCALE GENOMIC DNA]</scope>
    <source>
        <strain evidence="4 5">DSM 20653</strain>
    </source>
</reference>
<evidence type="ECO:0000256" key="1">
    <source>
        <dbReference type="ARBA" id="ARBA00022741"/>
    </source>
</evidence>
<dbReference type="FunFam" id="3.40.50.300:FF:000011">
    <property type="entry name" value="Putative ABC transporter ATP-binding component"/>
    <property type="match status" value="1"/>
</dbReference>
<evidence type="ECO:0000256" key="2">
    <source>
        <dbReference type="ARBA" id="ARBA00022840"/>
    </source>
</evidence>
<dbReference type="PANTHER" id="PTHR42855">
    <property type="entry name" value="ABC TRANSPORTER ATP-BINDING SUBUNIT"/>
    <property type="match status" value="1"/>
</dbReference>
<proteinExistence type="predicted"/>
<organism evidence="4 5">
    <name type="scientific">Ligilactobacillus araffinosus DSM 20653</name>
    <dbReference type="NCBI Taxonomy" id="1423820"/>
    <lineage>
        <taxon>Bacteria</taxon>
        <taxon>Bacillati</taxon>
        <taxon>Bacillota</taxon>
        <taxon>Bacilli</taxon>
        <taxon>Lactobacillales</taxon>
        <taxon>Lactobacillaceae</taxon>
        <taxon>Ligilactobacillus</taxon>
    </lineage>
</organism>
<sequence>MGILEVSHLSMSFAEKQLYTDAEFSLNKEDHLGVIGQNGAGKSTLIKLITKQLFPDEGQIRWQKGIKIGYLDQYAESAHDLTIISFLKSAFKDLYEIEKQIQQDYAEYAETMDERLLERAGRDQQVLEAHDFYGIDSRIDQVMQGLGIDVFGKDRRVSDCSGGQRSKIILAKLLLENPDVLLLDEPTNYLDTEHIEWLIGFLNDFQGAFMVISHDYDFLERVTNAIIDVAWGKITKYTGSFKAAIKQKEIKKEVQRKAFEKQQRQIEKDEAYIRKNKAGTRASMAKSREKRLAKMKRIVPPSENLRAHFNFPNEEILSANTLTVKNLVVGYDKPLLAPVTFSMTHGEKIVLKGFNGIGKSTLIKSILGKIPVFEGTANFGDAVKIGYFNQDLVWDDVTQTPLQTIQNIDPLLEPKTIRQKLARAGIGAANAMQPLNLLSGGEQTKVKLCILELYPTNFLILDEPTNHLDDETKDALRQALIGYPGNVILVTHEASFYRGWVDRIIDVETLRKTK</sequence>
<gene>
    <name evidence="4" type="ORF">FC64_GL000299</name>
</gene>
<dbReference type="AlphaFoldDB" id="A0A0R1ZLS1"/>
<dbReference type="InterPro" id="IPR051309">
    <property type="entry name" value="ABCF_ATPase"/>
</dbReference>
<dbReference type="Pfam" id="PF12848">
    <property type="entry name" value="ABC_tran_Xtn"/>
    <property type="match status" value="1"/>
</dbReference>
<dbReference type="RefSeq" id="WP_057906447.1">
    <property type="nucleotide sequence ID" value="NZ_AYYZ01000015.1"/>
</dbReference>
<dbReference type="Proteomes" id="UP000051291">
    <property type="component" value="Unassembled WGS sequence"/>
</dbReference>
<dbReference type="Gene3D" id="3.40.50.300">
    <property type="entry name" value="P-loop containing nucleotide triphosphate hydrolases"/>
    <property type="match status" value="2"/>
</dbReference>
<keyword evidence="5" id="KW-1185">Reference proteome</keyword>
<accession>A0A0R1ZLS1</accession>
<dbReference type="SUPFAM" id="SSF52540">
    <property type="entry name" value="P-loop containing nucleoside triphosphate hydrolases"/>
    <property type="match status" value="2"/>
</dbReference>
<comment type="caution">
    <text evidence="4">The sequence shown here is derived from an EMBL/GenBank/DDBJ whole genome shotgun (WGS) entry which is preliminary data.</text>
</comment>
<dbReference type="PANTHER" id="PTHR42855:SF2">
    <property type="entry name" value="DRUG RESISTANCE ABC TRANSPORTER,ATP-BINDING PROTEIN"/>
    <property type="match status" value="1"/>
</dbReference>